<evidence type="ECO:0000256" key="3">
    <source>
        <dbReference type="ARBA" id="ARBA00023172"/>
    </source>
</evidence>
<sequence>MARLMLQVLGAFAEFERNLIKERQAEGIRLAKAAGRYKGRAPKLTAEQLNTAQEKIAAGVSKARVARDLAVDRSTLYRALQRSQASHKSDASVSRNLAAKEEQGEAGDR</sequence>
<dbReference type="PANTHER" id="PTHR30461">
    <property type="entry name" value="DNA-INVERTASE FROM LAMBDOID PROPHAGE"/>
    <property type="match status" value="1"/>
</dbReference>
<dbReference type="RefSeq" id="WP_162274470.1">
    <property type="nucleotide sequence ID" value="NZ_CP019605.1"/>
</dbReference>
<dbReference type="EMBL" id="CP019605">
    <property type="protein sequence ID" value="AQP43788.1"/>
    <property type="molecule type" value="Genomic_DNA"/>
</dbReference>
<gene>
    <name evidence="5" type="ORF">RPIT_02290</name>
</gene>
<evidence type="ECO:0000256" key="2">
    <source>
        <dbReference type="ARBA" id="ARBA00023125"/>
    </source>
</evidence>
<evidence type="ECO:0000313" key="6">
    <source>
        <dbReference type="Proteomes" id="UP000188324"/>
    </source>
</evidence>
<dbReference type="CDD" id="cd00569">
    <property type="entry name" value="HTH_Hin_like"/>
    <property type="match status" value="1"/>
</dbReference>
<dbReference type="Gene3D" id="1.10.10.60">
    <property type="entry name" value="Homeodomain-like"/>
    <property type="match status" value="1"/>
</dbReference>
<dbReference type="GO" id="GO:0000150">
    <property type="term" value="F:DNA strand exchange activity"/>
    <property type="evidence" value="ECO:0007669"/>
    <property type="project" value="InterPro"/>
</dbReference>
<dbReference type="SUPFAM" id="SSF53041">
    <property type="entry name" value="Resolvase-like"/>
    <property type="match status" value="1"/>
</dbReference>
<organism evidence="5 6">
    <name type="scientific">Tessaracoccus flavus</name>
    <dbReference type="NCBI Taxonomy" id="1610493"/>
    <lineage>
        <taxon>Bacteria</taxon>
        <taxon>Bacillati</taxon>
        <taxon>Actinomycetota</taxon>
        <taxon>Actinomycetes</taxon>
        <taxon>Propionibacteriales</taxon>
        <taxon>Propionibacteriaceae</taxon>
        <taxon>Tessaracoccus</taxon>
    </lineage>
</organism>
<dbReference type="InterPro" id="IPR036162">
    <property type="entry name" value="Resolvase-like_N_sf"/>
</dbReference>
<reference evidence="5 6" key="1">
    <citation type="journal article" date="2016" name="Int. J. Syst. Evol. Microbiol.">
        <title>Tessaracoccus flavus sp. nov., isolated from the drainage system of a lindane-producing factory.</title>
        <authorList>
            <person name="Kumari R."/>
            <person name="Singh P."/>
            <person name="Schumann P."/>
            <person name="Lal R."/>
        </authorList>
    </citation>
    <scope>NUCLEOTIDE SEQUENCE [LARGE SCALE GENOMIC DNA]</scope>
    <source>
        <strain evidence="5 6">RP1T</strain>
    </source>
</reference>
<dbReference type="Gene3D" id="3.40.50.1390">
    <property type="entry name" value="Resolvase, N-terminal catalytic domain"/>
    <property type="match status" value="1"/>
</dbReference>
<evidence type="ECO:0000313" key="5">
    <source>
        <dbReference type="EMBL" id="AQP43788.1"/>
    </source>
</evidence>
<accession>A0A1Q2CCE4</accession>
<dbReference type="PANTHER" id="PTHR30461:SF2">
    <property type="entry name" value="SERINE RECOMBINASE PINE-RELATED"/>
    <property type="match status" value="1"/>
</dbReference>
<keyword evidence="2" id="KW-0238">DNA-binding</keyword>
<dbReference type="Pfam" id="PF00239">
    <property type="entry name" value="Resolvase"/>
    <property type="match status" value="1"/>
</dbReference>
<dbReference type="AlphaFoldDB" id="A0A1Q2CCE4"/>
<dbReference type="KEGG" id="tfl:RPIT_02290"/>
<keyword evidence="6" id="KW-1185">Reference proteome</keyword>
<dbReference type="SUPFAM" id="SSF46689">
    <property type="entry name" value="Homeodomain-like"/>
    <property type="match status" value="1"/>
</dbReference>
<dbReference type="GO" id="GO:0003677">
    <property type="term" value="F:DNA binding"/>
    <property type="evidence" value="ECO:0007669"/>
    <property type="project" value="UniProtKB-KW"/>
</dbReference>
<feature type="compositionally biased region" description="Basic and acidic residues" evidence="4">
    <location>
        <begin position="98"/>
        <end position="109"/>
    </location>
</feature>
<evidence type="ECO:0000256" key="1">
    <source>
        <dbReference type="ARBA" id="ARBA00009913"/>
    </source>
</evidence>
<name>A0A1Q2CCE4_9ACTN</name>
<proteinExistence type="inferred from homology"/>
<dbReference type="PROSITE" id="PS51736">
    <property type="entry name" value="RECOMBINASES_3"/>
    <property type="match status" value="1"/>
</dbReference>
<comment type="similarity">
    <text evidence="1">Belongs to the site-specific recombinase resolvase family.</text>
</comment>
<dbReference type="InterPro" id="IPR050639">
    <property type="entry name" value="SSR_resolvase"/>
</dbReference>
<protein>
    <submittedName>
        <fullName evidence="5">Uncharacterized protein</fullName>
    </submittedName>
</protein>
<dbReference type="InterPro" id="IPR006119">
    <property type="entry name" value="Resolv_N"/>
</dbReference>
<dbReference type="InterPro" id="IPR009057">
    <property type="entry name" value="Homeodomain-like_sf"/>
</dbReference>
<feature type="region of interest" description="Disordered" evidence="4">
    <location>
        <begin position="80"/>
        <end position="109"/>
    </location>
</feature>
<feature type="compositionally biased region" description="Polar residues" evidence="4">
    <location>
        <begin position="81"/>
        <end position="95"/>
    </location>
</feature>
<keyword evidence="3" id="KW-0233">DNA recombination</keyword>
<evidence type="ECO:0000256" key="4">
    <source>
        <dbReference type="SAM" id="MobiDB-lite"/>
    </source>
</evidence>
<dbReference type="Proteomes" id="UP000188324">
    <property type="component" value="Chromosome"/>
</dbReference>